<dbReference type="Pfam" id="PF22936">
    <property type="entry name" value="Pol_BBD"/>
    <property type="match status" value="1"/>
</dbReference>
<evidence type="ECO:0000313" key="4">
    <source>
        <dbReference type="Proteomes" id="UP000054843"/>
    </source>
</evidence>
<sequence length="211" mass="24137">MNETLTLSKFDVDPTAMNVEREWKLWLLQFEDFVELAIDPGINVLNIEHLAKSCPMKTERNVEQSRRSTGGQTFFCYRAEGSKNTCALWLADSGTPQHMTWNKEYFVDFVIFPQPVDVKVRNGDVILAYGWAAVRFEGVVKNHGIKVHAQEEFCTDCVLGKQHRESFHSRKNRSLAPGKLIHVDLCGPMDVAFLGRSKDFAVIKDDFSRYC</sequence>
<evidence type="ECO:0000256" key="1">
    <source>
        <dbReference type="ARBA" id="ARBA00022670"/>
    </source>
</evidence>
<dbReference type="STRING" id="268474.A0A0V1MV68"/>
<dbReference type="OrthoDB" id="413361at2759"/>
<keyword evidence="1" id="KW-0645">Protease</keyword>
<dbReference type="InterPro" id="IPR039537">
    <property type="entry name" value="Retrotran_Ty1/copia-like"/>
</dbReference>
<name>A0A0V1MV68_9BILA</name>
<dbReference type="InterPro" id="IPR054722">
    <property type="entry name" value="PolX-like_BBD"/>
</dbReference>
<organism evidence="3 4">
    <name type="scientific">Trichinella papuae</name>
    <dbReference type="NCBI Taxonomy" id="268474"/>
    <lineage>
        <taxon>Eukaryota</taxon>
        <taxon>Metazoa</taxon>
        <taxon>Ecdysozoa</taxon>
        <taxon>Nematoda</taxon>
        <taxon>Enoplea</taxon>
        <taxon>Dorylaimia</taxon>
        <taxon>Trichinellida</taxon>
        <taxon>Trichinellidae</taxon>
        <taxon>Trichinella</taxon>
    </lineage>
</organism>
<proteinExistence type="predicted"/>
<evidence type="ECO:0000259" key="2">
    <source>
        <dbReference type="Pfam" id="PF22936"/>
    </source>
</evidence>
<dbReference type="EMBL" id="JYDO01000037">
    <property type="protein sequence ID" value="KRZ75546.1"/>
    <property type="molecule type" value="Genomic_DNA"/>
</dbReference>
<feature type="domain" description="Retrovirus-related Pol polyprotein from transposon TNT 1-94-like beta-barrel" evidence="2">
    <location>
        <begin position="89"/>
        <end position="137"/>
    </location>
</feature>
<dbReference type="Proteomes" id="UP000054843">
    <property type="component" value="Unassembled WGS sequence"/>
</dbReference>
<dbReference type="GO" id="GO:0006508">
    <property type="term" value="P:proteolysis"/>
    <property type="evidence" value="ECO:0007669"/>
    <property type="project" value="UniProtKB-KW"/>
</dbReference>
<keyword evidence="1" id="KW-0378">Hydrolase</keyword>
<comment type="caution">
    <text evidence="3">The sequence shown here is derived from an EMBL/GenBank/DDBJ whole genome shotgun (WGS) entry which is preliminary data.</text>
</comment>
<dbReference type="PANTHER" id="PTHR42648">
    <property type="entry name" value="TRANSPOSASE, PUTATIVE-RELATED"/>
    <property type="match status" value="1"/>
</dbReference>
<dbReference type="GO" id="GO:0008233">
    <property type="term" value="F:peptidase activity"/>
    <property type="evidence" value="ECO:0007669"/>
    <property type="project" value="UniProtKB-KW"/>
</dbReference>
<keyword evidence="4" id="KW-1185">Reference proteome</keyword>
<dbReference type="PANTHER" id="PTHR42648:SF28">
    <property type="entry name" value="TRANSPOSON-ENCODED PROTEIN WITH RIBONUCLEASE H-LIKE AND RETROVIRUS ZINC FINGER-LIKE DOMAINS"/>
    <property type="match status" value="1"/>
</dbReference>
<protein>
    <submittedName>
        <fullName evidence="3">Retrovirus-related Pol polyprotein from transposon TNT 1-94</fullName>
    </submittedName>
</protein>
<gene>
    <name evidence="3" type="ORF">T10_1373</name>
</gene>
<accession>A0A0V1MV68</accession>
<reference evidence="3 4" key="1">
    <citation type="submission" date="2015-01" db="EMBL/GenBank/DDBJ databases">
        <title>Evolution of Trichinella species and genotypes.</title>
        <authorList>
            <person name="Korhonen P.K."/>
            <person name="Edoardo P."/>
            <person name="Giuseppe L.R."/>
            <person name="Gasser R.B."/>
        </authorList>
    </citation>
    <scope>NUCLEOTIDE SEQUENCE [LARGE SCALE GENOMIC DNA]</scope>
    <source>
        <strain evidence="3">ISS1980</strain>
    </source>
</reference>
<dbReference type="AlphaFoldDB" id="A0A0V1MV68"/>
<evidence type="ECO:0000313" key="3">
    <source>
        <dbReference type="EMBL" id="KRZ75546.1"/>
    </source>
</evidence>